<dbReference type="EMBL" id="FQTY01000022">
    <property type="protein sequence ID" value="SHF14101.1"/>
    <property type="molecule type" value="Genomic_DNA"/>
</dbReference>
<protein>
    <submittedName>
        <fullName evidence="1">Uncharacterized protein</fullName>
    </submittedName>
</protein>
<dbReference type="Proteomes" id="UP000184114">
    <property type="component" value="Unassembled WGS sequence"/>
</dbReference>
<evidence type="ECO:0000313" key="2">
    <source>
        <dbReference type="Proteomes" id="UP000184114"/>
    </source>
</evidence>
<proteinExistence type="predicted"/>
<organism evidence="1 2">
    <name type="scientific">Tissierella praeacuta DSM 18095</name>
    <dbReference type="NCBI Taxonomy" id="1123404"/>
    <lineage>
        <taxon>Bacteria</taxon>
        <taxon>Bacillati</taxon>
        <taxon>Bacillota</taxon>
        <taxon>Tissierellia</taxon>
        <taxon>Tissierellales</taxon>
        <taxon>Tissierellaceae</taxon>
        <taxon>Tissierella</taxon>
    </lineage>
</organism>
<keyword evidence="2" id="KW-1185">Reference proteome</keyword>
<name>A0A1M4Z7V1_9FIRM</name>
<dbReference type="RefSeq" id="WP_072977716.1">
    <property type="nucleotide sequence ID" value="NZ_FQTY01000022.1"/>
</dbReference>
<gene>
    <name evidence="1" type="ORF">SAMN02745784_02950</name>
</gene>
<sequence>MIKIDEKVDLSKKVLEIDIESPIFNTMLHDLNLQIKRVIEKVYDEEFEVGEISLKLKLSINEDYKTYPKDDGYGGFTEESYRYRKPYFEHQVSTTLKKQYKQEGVYTEEKEVKFKDGQYYVVPIIEPQTSLFD</sequence>
<reference evidence="2" key="1">
    <citation type="submission" date="2016-11" db="EMBL/GenBank/DDBJ databases">
        <authorList>
            <person name="Varghese N."/>
            <person name="Submissions S."/>
        </authorList>
    </citation>
    <scope>NUCLEOTIDE SEQUENCE [LARGE SCALE GENOMIC DNA]</scope>
    <source>
        <strain evidence="2">DSM 18095</strain>
    </source>
</reference>
<accession>A0A1M4Z7V1</accession>
<evidence type="ECO:0000313" key="1">
    <source>
        <dbReference type="EMBL" id="SHF14101.1"/>
    </source>
</evidence>
<dbReference type="AlphaFoldDB" id="A0A1M4Z7V1"/>
<dbReference type="STRING" id="1123404.SAMN02745784_02950"/>
<dbReference type="GeneID" id="90994521"/>